<keyword evidence="4" id="KW-1185">Reference proteome</keyword>
<comment type="caution">
    <text evidence="2">The sequence shown here is derived from an EMBL/GenBank/DDBJ whole genome shotgun (WGS) entry which is preliminary data.</text>
</comment>
<name>A0ABT7YXI2_9ACTN</name>
<dbReference type="PANTHER" id="PTHR18898">
    <property type="entry name" value="NUCLEOPROTEIN TPR-RELATED"/>
    <property type="match status" value="1"/>
</dbReference>
<evidence type="ECO:0000313" key="4">
    <source>
        <dbReference type="Proteomes" id="UP001171902"/>
    </source>
</evidence>
<protein>
    <submittedName>
        <fullName evidence="2">Uncharacterized protein</fullName>
    </submittedName>
</protein>
<evidence type="ECO:0000256" key="1">
    <source>
        <dbReference type="SAM" id="MobiDB-lite"/>
    </source>
</evidence>
<feature type="compositionally biased region" description="Gly residues" evidence="1">
    <location>
        <begin position="514"/>
        <end position="548"/>
    </location>
</feature>
<reference evidence="2" key="1">
    <citation type="submission" date="2023-06" db="EMBL/GenBank/DDBJ databases">
        <title>Gycomyces niveus sp.nov., a novel actinomycete isolated from soil in Shouguang.</title>
        <authorList>
            <person name="Yang X."/>
            <person name="Zhao J."/>
        </authorList>
    </citation>
    <scope>NUCLEOTIDE SEQUENCE</scope>
    <source>
        <strain evidence="2">NEAU C2</strain>
    </source>
</reference>
<feature type="region of interest" description="Disordered" evidence="1">
    <location>
        <begin position="465"/>
        <end position="622"/>
    </location>
</feature>
<dbReference type="Proteomes" id="UP001171902">
    <property type="component" value="Unassembled WGS sequence"/>
</dbReference>
<feature type="compositionally biased region" description="Low complexity" evidence="1">
    <location>
        <begin position="1"/>
        <end position="14"/>
    </location>
</feature>
<feature type="compositionally biased region" description="Acidic residues" evidence="1">
    <location>
        <begin position="39"/>
        <end position="124"/>
    </location>
</feature>
<sequence length="622" mass="65499">MSDTQQQNQNQPQDEPQDPDLGEEPNYDDELDPDRAVEPDPDEEPVDTPADPDADDDEPAEGSEEDPDADSDDEDAGEDDDAEGDEDDDADEQDDDSEDDDPDDDSDDDEDDDDEDEDEETDEDDGKKEEEDEDKDHQGRQTYEREEWDGQAPDNSADFEYQRMDAQALFLSGAPCSHATCQNTENPAEAAWIKLVSAIPEVGQVSNLTVVTTGTAAPGQDAIQSLVSQVRPDNPDTYALRAISTHWQAFKDGFDTDPTSGIAPTLKAGLRSLSEHWQGDDFDAFAEQVEVVMSNCASICDDIGDLSSGAVGLLEQKADEFYGLQGGSSGELPYPAPLYWISDLESMYTDPYVHVRPPFRSGLCDVTNGCGHSGGLVGSLLELGGFDKDYLREVSNYVEAQTEYYMNKFKNDKPPPTPEQCAAWAQADANNEMSSDMSAGLDDYESRARIANEDVINRWENAEESAGTFAPEAKPSNPSTFREASDMLGDDYGGLDAGSGGFVPGSVPPSPDAAGGGAGGGGGGLVPPGGTSGGLASGGSTLGSGGSFPVGPGTSTLEGGGSGGGAAGGGRGGGGMGGMMGGGAGGGRGMGGEQQAEGEHRDWLEEDEEIWGIRAIDDDPYA</sequence>
<dbReference type="EMBL" id="JAUEMJ010000012">
    <property type="protein sequence ID" value="MDN3243358.1"/>
    <property type="molecule type" value="Genomic_DNA"/>
</dbReference>
<feature type="compositionally biased region" description="Gly residues" evidence="1">
    <location>
        <begin position="558"/>
        <end position="592"/>
    </location>
</feature>
<feature type="compositionally biased region" description="Acidic residues" evidence="1">
    <location>
        <begin position="15"/>
        <end position="32"/>
    </location>
</feature>
<proteinExistence type="predicted"/>
<evidence type="ECO:0000313" key="2">
    <source>
        <dbReference type="EMBL" id="MDN3243358.1"/>
    </source>
</evidence>
<feature type="region of interest" description="Disordered" evidence="1">
    <location>
        <begin position="1"/>
        <end position="156"/>
    </location>
</feature>
<evidence type="ECO:0000313" key="3">
    <source>
        <dbReference type="EMBL" id="MDN3243765.1"/>
    </source>
</evidence>
<feature type="compositionally biased region" description="Basic and acidic residues" evidence="1">
    <location>
        <begin position="125"/>
        <end position="145"/>
    </location>
</feature>
<dbReference type="EMBL" id="JAUEMJ010000016">
    <property type="protein sequence ID" value="MDN3243765.1"/>
    <property type="molecule type" value="Genomic_DNA"/>
</dbReference>
<feature type="compositionally biased region" description="Gly residues" evidence="1">
    <location>
        <begin position="491"/>
        <end position="503"/>
    </location>
</feature>
<organism evidence="2 4">
    <name type="scientific">Glycomyces tritici</name>
    <dbReference type="NCBI Taxonomy" id="2665176"/>
    <lineage>
        <taxon>Bacteria</taxon>
        <taxon>Bacillati</taxon>
        <taxon>Actinomycetota</taxon>
        <taxon>Actinomycetes</taxon>
        <taxon>Glycomycetales</taxon>
        <taxon>Glycomycetaceae</taxon>
        <taxon>Glycomyces</taxon>
    </lineage>
</organism>
<dbReference type="RefSeq" id="WP_289959764.1">
    <property type="nucleotide sequence ID" value="NZ_JAUEMJ010000012.1"/>
</dbReference>
<accession>A0ABT7YXI2</accession>
<gene>
    <name evidence="2" type="ORF">QWI33_26820</name>
    <name evidence="3" type="ORF">QWI33_28910</name>
</gene>
<dbReference type="PANTHER" id="PTHR18898:SF2">
    <property type="entry name" value="NUCLEOPROTEIN TPR"/>
    <property type="match status" value="1"/>
</dbReference>